<dbReference type="EMBL" id="WJBB01000027">
    <property type="protein sequence ID" value="MBC3798398.1"/>
    <property type="molecule type" value="Genomic_DNA"/>
</dbReference>
<evidence type="ECO:0000313" key="4">
    <source>
        <dbReference type="EMBL" id="MBC3798398.1"/>
    </source>
</evidence>
<organism evidence="4 5">
    <name type="scientific">Acetobacterium tundrae</name>
    <dbReference type="NCBI Taxonomy" id="132932"/>
    <lineage>
        <taxon>Bacteria</taxon>
        <taxon>Bacillati</taxon>
        <taxon>Bacillota</taxon>
        <taxon>Clostridia</taxon>
        <taxon>Eubacteriales</taxon>
        <taxon>Eubacteriaceae</taxon>
        <taxon>Acetobacterium</taxon>
    </lineage>
</organism>
<keyword evidence="2" id="KW-0288">FMN</keyword>
<comment type="caution">
    <text evidence="4">The sequence shown here is derived from an EMBL/GenBank/DDBJ whole genome shotgun (WGS) entry which is preliminary data.</text>
</comment>
<dbReference type="InterPro" id="IPR051796">
    <property type="entry name" value="ISF_SsuE-like"/>
</dbReference>
<gene>
    <name evidence="4" type="ORF">GH807_15295</name>
</gene>
<protein>
    <submittedName>
        <fullName evidence="4">NADPH-dependent oxidoreductase</fullName>
    </submittedName>
</protein>
<accession>A0ABR6WPH7</accession>
<dbReference type="Pfam" id="PF03358">
    <property type="entry name" value="FMN_red"/>
    <property type="match status" value="1"/>
</dbReference>
<dbReference type="RefSeq" id="WP_148602234.1">
    <property type="nucleotide sequence ID" value="NZ_RXYB01000002.1"/>
</dbReference>
<dbReference type="InterPro" id="IPR029039">
    <property type="entry name" value="Flavoprotein-like_sf"/>
</dbReference>
<evidence type="ECO:0000313" key="5">
    <source>
        <dbReference type="Proteomes" id="UP000653358"/>
    </source>
</evidence>
<name>A0ABR6WPH7_9FIRM</name>
<dbReference type="PANTHER" id="PTHR43278:SF2">
    <property type="entry name" value="IRON-SULFUR FLAVOPROTEIN"/>
    <property type="match status" value="1"/>
</dbReference>
<evidence type="ECO:0000256" key="1">
    <source>
        <dbReference type="ARBA" id="ARBA00022630"/>
    </source>
</evidence>
<dbReference type="SUPFAM" id="SSF52218">
    <property type="entry name" value="Flavoproteins"/>
    <property type="match status" value="1"/>
</dbReference>
<evidence type="ECO:0000259" key="3">
    <source>
        <dbReference type="Pfam" id="PF03358"/>
    </source>
</evidence>
<keyword evidence="1" id="KW-0285">Flavoprotein</keyword>
<feature type="domain" description="NADPH-dependent FMN reductase-like" evidence="3">
    <location>
        <begin position="1"/>
        <end position="143"/>
    </location>
</feature>
<sequence>MKVAVIHGQAHQGNTYQVTHQLIEQLECKKEDVEEFNVNGLEPCVGCFNCILKDEKKCPHYEQMTPMIEALDAADVIIVDSPNYCMGMTGQLKTFFDHLAYRWFSHRPNGKMTEKIAVAISTTAGGGAKGTTRAIAKQLFWLGIGKTFRISEVVGAWSVDQVTIKKQQQIARDVNKVAVKIKHKVGKVKPRLKTMFVFKLFKMMQKGMAWNPVDTEYWRMQGWIK</sequence>
<dbReference type="Proteomes" id="UP000653358">
    <property type="component" value="Unassembled WGS sequence"/>
</dbReference>
<proteinExistence type="predicted"/>
<evidence type="ECO:0000256" key="2">
    <source>
        <dbReference type="ARBA" id="ARBA00022643"/>
    </source>
</evidence>
<reference evidence="4 5" key="1">
    <citation type="journal article" date="2020" name="mSystems">
        <title>Defining Genomic and Predicted Metabolic Features of the Acetobacterium Genus.</title>
        <authorList>
            <person name="Ross D.E."/>
            <person name="Marshall C.W."/>
            <person name="Gulliver D."/>
            <person name="May H.D."/>
            <person name="Norman R.S."/>
        </authorList>
    </citation>
    <scope>NUCLEOTIDE SEQUENCE [LARGE SCALE GENOMIC DNA]</scope>
    <source>
        <strain evidence="4 5">DSM 9173</strain>
    </source>
</reference>
<dbReference type="Gene3D" id="3.40.50.360">
    <property type="match status" value="1"/>
</dbReference>
<dbReference type="PANTHER" id="PTHR43278">
    <property type="entry name" value="NAD(P)H-DEPENDENT FMN-CONTAINING OXIDOREDUCTASE YWQN-RELATED"/>
    <property type="match status" value="1"/>
</dbReference>
<dbReference type="InterPro" id="IPR005025">
    <property type="entry name" value="FMN_Rdtase-like_dom"/>
</dbReference>
<keyword evidence="5" id="KW-1185">Reference proteome</keyword>